<dbReference type="GO" id="GO:0016020">
    <property type="term" value="C:membrane"/>
    <property type="evidence" value="ECO:0007669"/>
    <property type="project" value="UniProtKB-SubCell"/>
</dbReference>
<dbReference type="PANTHER" id="PTHR11266:SF17">
    <property type="entry name" value="PROTEIN MPV17"/>
    <property type="match status" value="1"/>
</dbReference>
<dbReference type="GO" id="GO:0005737">
    <property type="term" value="C:cytoplasm"/>
    <property type="evidence" value="ECO:0007669"/>
    <property type="project" value="TreeGrafter"/>
</dbReference>
<keyword evidence="5 6" id="KW-0472">Membrane</keyword>
<dbReference type="EMBL" id="FNXT01001276">
    <property type="protein sequence ID" value="SZX77214.1"/>
    <property type="molecule type" value="Genomic_DNA"/>
</dbReference>
<evidence type="ECO:0000256" key="3">
    <source>
        <dbReference type="ARBA" id="ARBA00022692"/>
    </source>
</evidence>
<evidence type="ECO:0000256" key="5">
    <source>
        <dbReference type="ARBA" id="ARBA00023136"/>
    </source>
</evidence>
<keyword evidence="3 6" id="KW-0812">Transmembrane</keyword>
<sequence length="281" mass="31070">MHNASLIVSPLKQLWGAYERQLERRPVLTQMTTSAVLWCSGDVIAQRLEHWEKQQEFDEKRAAAAAAASSRKAVKGAHPSSAEVGSSDAALPPLDIDWRRAVMTGLFGSTFVGPVGHFWYINLDKWCARVFPGGGAKFIAAKVLLDTAAMGPFYVAAFFAWGCALIDFSGMAEFKRKMAVDFLPTLAAEVTLWPVIQGINFTFVPLKHQLLVVNTMTIFDACFMSWSRNQDDWLAKVKGWIGADGAVVAEEQQQQQGKKGSKKQQRQLEVAPLRLEGPGKR</sequence>
<keyword evidence="9" id="KW-1185">Reference proteome</keyword>
<gene>
    <name evidence="8" type="ORF">BQ4739_LOCUS17556</name>
</gene>
<feature type="region of interest" description="Disordered" evidence="7">
    <location>
        <begin position="251"/>
        <end position="281"/>
    </location>
</feature>
<evidence type="ECO:0000313" key="9">
    <source>
        <dbReference type="Proteomes" id="UP000256970"/>
    </source>
</evidence>
<keyword evidence="4 6" id="KW-1133">Transmembrane helix</keyword>
<feature type="transmembrane region" description="Helical" evidence="6">
    <location>
        <begin position="101"/>
        <end position="121"/>
    </location>
</feature>
<dbReference type="Pfam" id="PF04117">
    <property type="entry name" value="Mpv17_PMP22"/>
    <property type="match status" value="1"/>
</dbReference>
<proteinExistence type="inferred from homology"/>
<evidence type="ECO:0000256" key="2">
    <source>
        <dbReference type="ARBA" id="ARBA00006824"/>
    </source>
</evidence>
<reference evidence="8 9" key="1">
    <citation type="submission" date="2016-10" db="EMBL/GenBank/DDBJ databases">
        <authorList>
            <person name="Cai Z."/>
        </authorList>
    </citation>
    <scope>NUCLEOTIDE SEQUENCE [LARGE SCALE GENOMIC DNA]</scope>
</reference>
<comment type="subcellular location">
    <subcellularLocation>
        <location evidence="1">Membrane</location>
        <topology evidence="1">Multi-pass membrane protein</topology>
    </subcellularLocation>
</comment>
<organism evidence="8 9">
    <name type="scientific">Tetradesmus obliquus</name>
    <name type="common">Green alga</name>
    <name type="synonym">Acutodesmus obliquus</name>
    <dbReference type="NCBI Taxonomy" id="3088"/>
    <lineage>
        <taxon>Eukaryota</taxon>
        <taxon>Viridiplantae</taxon>
        <taxon>Chlorophyta</taxon>
        <taxon>core chlorophytes</taxon>
        <taxon>Chlorophyceae</taxon>
        <taxon>CS clade</taxon>
        <taxon>Sphaeropleales</taxon>
        <taxon>Scenedesmaceae</taxon>
        <taxon>Tetradesmus</taxon>
    </lineage>
</organism>
<dbReference type="Proteomes" id="UP000256970">
    <property type="component" value="Unassembled WGS sequence"/>
</dbReference>
<dbReference type="PANTHER" id="PTHR11266">
    <property type="entry name" value="PEROXISOMAL MEMBRANE PROTEIN 2, PXMP2 MPV17"/>
    <property type="match status" value="1"/>
</dbReference>
<protein>
    <submittedName>
        <fullName evidence="8">Uncharacterized protein</fullName>
    </submittedName>
</protein>
<dbReference type="InterPro" id="IPR007248">
    <property type="entry name" value="Mpv17_PMP22"/>
</dbReference>
<name>A0A383WJB5_TETOB</name>
<feature type="transmembrane region" description="Helical" evidence="6">
    <location>
        <begin position="151"/>
        <end position="168"/>
    </location>
</feature>
<dbReference type="AlphaFoldDB" id="A0A383WJB5"/>
<comment type="similarity">
    <text evidence="2 6">Belongs to the peroxisomal membrane protein PXMP2/4 family.</text>
</comment>
<dbReference type="STRING" id="3088.A0A383WJB5"/>
<evidence type="ECO:0000256" key="6">
    <source>
        <dbReference type="RuleBase" id="RU363053"/>
    </source>
</evidence>
<evidence type="ECO:0000256" key="1">
    <source>
        <dbReference type="ARBA" id="ARBA00004141"/>
    </source>
</evidence>
<evidence type="ECO:0000313" key="8">
    <source>
        <dbReference type="EMBL" id="SZX77214.1"/>
    </source>
</evidence>
<evidence type="ECO:0000256" key="4">
    <source>
        <dbReference type="ARBA" id="ARBA00022989"/>
    </source>
</evidence>
<evidence type="ECO:0000256" key="7">
    <source>
        <dbReference type="SAM" id="MobiDB-lite"/>
    </source>
</evidence>
<accession>A0A383WJB5</accession>